<protein>
    <submittedName>
        <fullName evidence="3">IS110 family transposase</fullName>
    </submittedName>
</protein>
<evidence type="ECO:0000313" key="4">
    <source>
        <dbReference type="Proteomes" id="UP001163882"/>
    </source>
</evidence>
<dbReference type="PANTHER" id="PTHR33055">
    <property type="entry name" value="TRANSPOSASE FOR INSERTION SEQUENCE ELEMENT IS1111A"/>
    <property type="match status" value="1"/>
</dbReference>
<dbReference type="InterPro" id="IPR002525">
    <property type="entry name" value="Transp_IS110-like_N"/>
</dbReference>
<dbReference type="EMBL" id="CP107716">
    <property type="protein sequence ID" value="UYQ72591.1"/>
    <property type="molecule type" value="Genomic_DNA"/>
</dbReference>
<dbReference type="Pfam" id="PF02371">
    <property type="entry name" value="Transposase_20"/>
    <property type="match status" value="1"/>
</dbReference>
<accession>A0ABY6IPR9</accession>
<feature type="domain" description="Transposase IS116/IS110/IS902 C-terminal" evidence="2">
    <location>
        <begin position="211"/>
        <end position="288"/>
    </location>
</feature>
<keyword evidence="4" id="KW-1185">Reference proteome</keyword>
<evidence type="ECO:0000259" key="2">
    <source>
        <dbReference type="Pfam" id="PF02371"/>
    </source>
</evidence>
<sequence>MTIMVIGVDIAKNVFQLHGVDEAGEVVLSKQLRRIDFLAEMSRVPPCLVGMEAGSGAHHWARCLRERGHEVRLMPPQYVRPYLKGNKRDATDAAACCEAVQRPHMRFIPIKSEAQQATLMIHRVRDHFIRRRTGAINALRGHLAEFGLVSASQRAGLNRLLQSVEEAEHIMPNEVLELLGMITAEIRGYDKAIAELDKKLKQLCKTENVSRRLKEMPGVGPVIATAMPAFLTANGLFESGSAFAAWLGITPRQHSSGGKERTFGITKQGNTYLRRQLINGARAVVRTARRRQGGIWDWINTLLDRRHFNVVTVAVANKMARIMWAMITKGTTFKAT</sequence>
<dbReference type="NCBIfam" id="NF033542">
    <property type="entry name" value="transpos_IS110"/>
    <property type="match status" value="1"/>
</dbReference>
<dbReference type="RefSeq" id="WP_264226216.1">
    <property type="nucleotide sequence ID" value="NZ_CP107716.1"/>
</dbReference>
<dbReference type="Pfam" id="PF01548">
    <property type="entry name" value="DEDD_Tnp_IS110"/>
    <property type="match status" value="1"/>
</dbReference>
<proteinExistence type="predicted"/>
<feature type="domain" description="Transposase IS110-like N-terminal" evidence="1">
    <location>
        <begin position="6"/>
        <end position="145"/>
    </location>
</feature>
<gene>
    <name evidence="3" type="ORF">OF122_02040</name>
</gene>
<dbReference type="PANTHER" id="PTHR33055:SF3">
    <property type="entry name" value="PUTATIVE TRANSPOSASE FOR IS117-RELATED"/>
    <property type="match status" value="1"/>
</dbReference>
<reference evidence="3" key="1">
    <citation type="submission" date="2022-10" db="EMBL/GenBank/DDBJ databases">
        <title>YIM 151497 complete genome.</title>
        <authorList>
            <person name="Chen X."/>
        </authorList>
    </citation>
    <scope>NUCLEOTIDE SEQUENCE</scope>
    <source>
        <strain evidence="3">YIM 151497</strain>
    </source>
</reference>
<dbReference type="InterPro" id="IPR003346">
    <property type="entry name" value="Transposase_20"/>
</dbReference>
<evidence type="ECO:0000313" key="3">
    <source>
        <dbReference type="EMBL" id="UYQ72591.1"/>
    </source>
</evidence>
<organism evidence="3 4">
    <name type="scientific">Pelagibacterium flavum</name>
    <dbReference type="NCBI Taxonomy" id="2984530"/>
    <lineage>
        <taxon>Bacteria</taxon>
        <taxon>Pseudomonadati</taxon>
        <taxon>Pseudomonadota</taxon>
        <taxon>Alphaproteobacteria</taxon>
        <taxon>Hyphomicrobiales</taxon>
        <taxon>Devosiaceae</taxon>
        <taxon>Pelagibacterium</taxon>
    </lineage>
</organism>
<name>A0ABY6IPR9_9HYPH</name>
<dbReference type="Proteomes" id="UP001163882">
    <property type="component" value="Chromosome"/>
</dbReference>
<dbReference type="InterPro" id="IPR047650">
    <property type="entry name" value="Transpos_IS110"/>
</dbReference>
<evidence type="ECO:0000259" key="1">
    <source>
        <dbReference type="Pfam" id="PF01548"/>
    </source>
</evidence>